<evidence type="ECO:0000313" key="2">
    <source>
        <dbReference type="EMBL" id="CAJ0565944.1"/>
    </source>
</evidence>
<proteinExistence type="predicted"/>
<dbReference type="GO" id="GO:0016405">
    <property type="term" value="F:CoA-ligase activity"/>
    <property type="evidence" value="ECO:0007669"/>
    <property type="project" value="TreeGrafter"/>
</dbReference>
<dbReference type="PANTHER" id="PTHR24096">
    <property type="entry name" value="LONG-CHAIN-FATTY-ACID--COA LIGASE"/>
    <property type="match status" value="1"/>
</dbReference>
<sequence>MEEVIRVSGLTVHPSELERVVRSIDGVLDGVVVGVAHETKGEAPHALVVKGKQGITDCKIMALVNGQVPRHKQLDGVTFIRVIPRSLDGEVSRSLLKELNYLKKN</sequence>
<dbReference type="Pfam" id="PF13193">
    <property type="entry name" value="AMP-binding_C"/>
    <property type="match status" value="1"/>
</dbReference>
<dbReference type="InterPro" id="IPR025110">
    <property type="entry name" value="AMP-bd_C"/>
</dbReference>
<organism evidence="2 3">
    <name type="scientific">Mesorhabditis spiculigera</name>
    <dbReference type="NCBI Taxonomy" id="96644"/>
    <lineage>
        <taxon>Eukaryota</taxon>
        <taxon>Metazoa</taxon>
        <taxon>Ecdysozoa</taxon>
        <taxon>Nematoda</taxon>
        <taxon>Chromadorea</taxon>
        <taxon>Rhabditida</taxon>
        <taxon>Rhabditina</taxon>
        <taxon>Rhabditomorpha</taxon>
        <taxon>Rhabditoidea</taxon>
        <taxon>Rhabditidae</taxon>
        <taxon>Mesorhabditinae</taxon>
        <taxon>Mesorhabditis</taxon>
    </lineage>
</organism>
<dbReference type="InterPro" id="IPR045851">
    <property type="entry name" value="AMP-bd_C_sf"/>
</dbReference>
<evidence type="ECO:0000259" key="1">
    <source>
        <dbReference type="Pfam" id="PF13193"/>
    </source>
</evidence>
<name>A0AA36FSS5_9BILA</name>
<evidence type="ECO:0000313" key="3">
    <source>
        <dbReference type="Proteomes" id="UP001177023"/>
    </source>
</evidence>
<feature type="non-terminal residue" evidence="2">
    <location>
        <position position="105"/>
    </location>
</feature>
<reference evidence="2" key="1">
    <citation type="submission" date="2023-06" db="EMBL/GenBank/DDBJ databases">
        <authorList>
            <person name="Delattre M."/>
        </authorList>
    </citation>
    <scope>NUCLEOTIDE SEQUENCE</scope>
    <source>
        <strain evidence="2">AF72</strain>
    </source>
</reference>
<dbReference type="AlphaFoldDB" id="A0AA36FSS5"/>
<comment type="caution">
    <text evidence="2">The sequence shown here is derived from an EMBL/GenBank/DDBJ whole genome shotgun (WGS) entry which is preliminary data.</text>
</comment>
<keyword evidence="3" id="KW-1185">Reference proteome</keyword>
<dbReference type="Proteomes" id="UP001177023">
    <property type="component" value="Unassembled WGS sequence"/>
</dbReference>
<protein>
    <recommendedName>
        <fullName evidence="1">AMP-binding enzyme C-terminal domain-containing protein</fullName>
    </recommendedName>
</protein>
<dbReference type="PANTHER" id="PTHR24096:SF422">
    <property type="entry name" value="BCDNA.GH02901"/>
    <property type="match status" value="1"/>
</dbReference>
<accession>A0AA36FSS5</accession>
<feature type="domain" description="AMP-binding enzyme C-terminal" evidence="1">
    <location>
        <begin position="16"/>
        <end position="85"/>
    </location>
</feature>
<dbReference type="SUPFAM" id="SSF56801">
    <property type="entry name" value="Acetyl-CoA synthetase-like"/>
    <property type="match status" value="1"/>
</dbReference>
<dbReference type="EMBL" id="CATQJA010001137">
    <property type="protein sequence ID" value="CAJ0565944.1"/>
    <property type="molecule type" value="Genomic_DNA"/>
</dbReference>
<gene>
    <name evidence="2" type="ORF">MSPICULIGERA_LOCUS4565</name>
</gene>
<dbReference type="Gene3D" id="3.30.300.30">
    <property type="match status" value="1"/>
</dbReference>